<dbReference type="GO" id="GO:0003677">
    <property type="term" value="F:DNA binding"/>
    <property type="evidence" value="ECO:0007669"/>
    <property type="project" value="UniProtKB-KW"/>
</dbReference>
<evidence type="ECO:0000256" key="1">
    <source>
        <dbReference type="ARBA" id="ARBA00004123"/>
    </source>
</evidence>
<dbReference type="SMART" id="SM00066">
    <property type="entry name" value="GAL4"/>
    <property type="match status" value="1"/>
</dbReference>
<evidence type="ECO:0000256" key="6">
    <source>
        <dbReference type="ARBA" id="ARBA00023242"/>
    </source>
</evidence>
<reference evidence="9 12" key="3">
    <citation type="submission" date="2018-06" db="EMBL/GenBank/DDBJ databases">
        <title>Population genomics shows no distinction between pathogenic Candida krusei and environmental Pichia kudriavzevii: One species, four names.</title>
        <authorList>
            <person name="Douglass A.P."/>
            <person name="Offei B."/>
            <person name="Braun-Galleani S."/>
            <person name="Coughlan A.Y."/>
            <person name="Martos A."/>
            <person name="Ortiz-Merino R.A."/>
            <person name="Byrne K.P."/>
            <person name="Wolfe K.H."/>
        </authorList>
    </citation>
    <scope>NUCLEOTIDE SEQUENCE [LARGE SCALE GENOMIC DNA]</scope>
    <source>
        <strain evidence="9 12">CBS573</strain>
    </source>
</reference>
<dbReference type="EMBL" id="JQFK01000010">
    <property type="protein sequence ID" value="KGK39274.1"/>
    <property type="molecule type" value="Genomic_DNA"/>
</dbReference>
<dbReference type="InterPro" id="IPR007219">
    <property type="entry name" value="XnlR_reg_dom"/>
</dbReference>
<dbReference type="HOGENOM" id="CLU_320053_0_0_1"/>
<keyword evidence="4" id="KW-0238">DNA-binding</keyword>
<dbReference type="Pfam" id="PF00172">
    <property type="entry name" value="Zn_clus"/>
    <property type="match status" value="1"/>
</dbReference>
<reference evidence="10" key="2">
    <citation type="submission" date="2014-08" db="EMBL/GenBank/DDBJ databases">
        <title>Exploiting Issatchenkia orientalis SD108 for Succinic Acid Production.</title>
        <authorList>
            <person name="Xiao H."/>
            <person name="Shao Z."/>
            <person name="Jiang Y."/>
            <person name="Dole S."/>
            <person name="Zhao H."/>
        </authorList>
    </citation>
    <scope>NUCLEOTIDE SEQUENCE [LARGE SCALE GENOMIC DNA]</scope>
    <source>
        <strain evidence="10">SD108</strain>
    </source>
</reference>
<dbReference type="PANTHER" id="PTHR46910:SF37">
    <property type="entry name" value="ZN(II)2CYS6 TRANSCRIPTION FACTOR (EUROFUNG)"/>
    <property type="match status" value="1"/>
</dbReference>
<dbReference type="GO" id="GO:0000981">
    <property type="term" value="F:DNA-binding transcription factor activity, RNA polymerase II-specific"/>
    <property type="evidence" value="ECO:0007669"/>
    <property type="project" value="InterPro"/>
</dbReference>
<sequence>MPESTLEKKKTPKACDVCRARKVKCDGREPCSKCIKNQQECTYNYRFKERVRRKGTNSINMDPQPKRKRGRPKKNQSIDMPNKSASLDDIFIPSTSATPFLPAATSTTMVQTPSTIVHTPSSMPAPPVPPIINPTSLSTCMPHPSPPLIQSNNNESHDSHLNESNSRLFSNVSPGAISHTYNMNPSQSTAPRQPTMEDRLSKLESMLHSLLERINPASSPSNSNNLLNYGKSDSYTPQNAFNNGAEKETETPMWNGLFLHTAVFFLSKVGLMVLEKRMERPEVLKPLKLVLQLYSPFEKKLLSKWTTPILSEFLTPLPSRNDIECLMQFLKMRIFYHKTIDLEYLDYLYKCYCDCRDGLIPEPNFSYSDYFFMNSCLLTASLYALEIREFKFNITMQFPSIDLRTLVEKLRDNALFYYNKTLIISGGLNSITSCLLLAEYADFTSSSRAAYTISNTAIRHAQDLGLHLENTYRGLNPKEKVLRLNVWWACYAIDKEMCIRWGQPPVLSDRDISAPPLSGFEPFWSSNVSSKKRSKRFVHGLEIKSTLESLSGNMYDITVMEQFVTTDYALLISKIHSSFLQANSLKHLSNKDVSLLKDSLLNELECWRNNIPEELRPKSDSDEDYTKFFKYINQLRESTDLLSAFKMIFCTICFVRYHHVKNVIFHSYINYYYVNHDDEIMCHESLKEITASSRAILKIACYVDTSCASYSNYFVFYPFNAFLTICGYYIHLDEKPLKNVIESDLQLLSDCIKYHVLPYIETFRISENGRIIEYVFKCMLYATYETCLTRFGDLDFSIEGLDVFQEIPKLAEDENSLKSLITESGTVKEDERPFVKMPYFERPKFQTLNDRTPSVPFLLSPNCPKAIPGFKDPIVDNDGDGVFYDMMNIPNYFLDYIDRYPTTPNFQ</sequence>
<dbReference type="GeneID" id="40383639"/>
<dbReference type="EMBL" id="CP028774">
    <property type="protein sequence ID" value="AWU75874.1"/>
    <property type="molecule type" value="Genomic_DNA"/>
</dbReference>
<dbReference type="OrthoDB" id="2123952at2759"/>
<keyword evidence="2" id="KW-0479">Metal-binding</keyword>
<dbReference type="Gene3D" id="4.10.240.10">
    <property type="entry name" value="Zn(2)-C6 fungal-type DNA-binding domain"/>
    <property type="match status" value="1"/>
</dbReference>
<keyword evidence="12" id="KW-1185">Reference proteome</keyword>
<dbReference type="GO" id="GO:0005634">
    <property type="term" value="C:nucleus"/>
    <property type="evidence" value="ECO:0007669"/>
    <property type="project" value="UniProtKB-SubCell"/>
</dbReference>
<dbReference type="Proteomes" id="UP000249293">
    <property type="component" value="Chromosome 2"/>
</dbReference>
<dbReference type="SUPFAM" id="SSF57701">
    <property type="entry name" value="Zn2/Cys6 DNA-binding domain"/>
    <property type="match status" value="1"/>
</dbReference>
<reference evidence="11" key="1">
    <citation type="journal article" date="2014" name="Microb. Cell Fact.">
        <title>Exploiting Issatchenkia orientalis SD108 for succinic acid production.</title>
        <authorList>
            <person name="Xiao H."/>
            <person name="Shao Z."/>
            <person name="Jiang Y."/>
            <person name="Dole S."/>
            <person name="Zhao H."/>
        </authorList>
    </citation>
    <scope>NUCLEOTIDE SEQUENCE [LARGE SCALE GENOMIC DNA]</scope>
    <source>
        <strain evidence="11">SD108</strain>
    </source>
</reference>
<dbReference type="PROSITE" id="PS50048">
    <property type="entry name" value="ZN2_CY6_FUNGAL_2"/>
    <property type="match status" value="1"/>
</dbReference>
<accession>A0A099P4Q5</accession>
<dbReference type="VEuPathDB" id="FungiDB:C5L36_0B11100"/>
<dbReference type="InterPro" id="IPR001138">
    <property type="entry name" value="Zn2Cys6_DnaBD"/>
</dbReference>
<feature type="compositionally biased region" description="Polar residues" evidence="7">
    <location>
        <begin position="75"/>
        <end position="85"/>
    </location>
</feature>
<evidence type="ECO:0000313" key="9">
    <source>
        <dbReference type="EMBL" id="AWU75874.1"/>
    </source>
</evidence>
<feature type="region of interest" description="Disordered" evidence="7">
    <location>
        <begin position="52"/>
        <end position="87"/>
    </location>
</feature>
<keyword evidence="3" id="KW-0805">Transcription regulation</keyword>
<gene>
    <name evidence="9" type="ORF">C5L36_0B11100</name>
    <name evidence="10" type="ORF">JL09_g1539</name>
</gene>
<dbReference type="SMART" id="SM00906">
    <property type="entry name" value="Fungal_trans"/>
    <property type="match status" value="1"/>
</dbReference>
<comment type="subcellular location">
    <subcellularLocation>
        <location evidence="1">Nucleus</location>
    </subcellularLocation>
</comment>
<dbReference type="Pfam" id="PF04082">
    <property type="entry name" value="Fungal_trans"/>
    <property type="match status" value="1"/>
</dbReference>
<dbReference type="KEGG" id="pkz:C5L36_0B11100"/>
<evidence type="ECO:0000256" key="3">
    <source>
        <dbReference type="ARBA" id="ARBA00023015"/>
    </source>
</evidence>
<evidence type="ECO:0000256" key="4">
    <source>
        <dbReference type="ARBA" id="ARBA00023125"/>
    </source>
</evidence>
<keyword evidence="6" id="KW-0539">Nucleus</keyword>
<dbReference type="InterPro" id="IPR050987">
    <property type="entry name" value="AtrR-like"/>
</dbReference>
<dbReference type="GO" id="GO:0008270">
    <property type="term" value="F:zinc ion binding"/>
    <property type="evidence" value="ECO:0007669"/>
    <property type="project" value="InterPro"/>
</dbReference>
<evidence type="ECO:0000256" key="7">
    <source>
        <dbReference type="SAM" id="MobiDB-lite"/>
    </source>
</evidence>
<dbReference type="AlphaFoldDB" id="A0A099P4Q5"/>
<dbReference type="Proteomes" id="UP000029867">
    <property type="component" value="Unassembled WGS sequence"/>
</dbReference>
<dbReference type="RefSeq" id="XP_029321351.1">
    <property type="nucleotide sequence ID" value="XM_029465492.1"/>
</dbReference>
<evidence type="ECO:0000313" key="12">
    <source>
        <dbReference type="Proteomes" id="UP000249293"/>
    </source>
</evidence>
<feature type="domain" description="Zn(2)-C6 fungal-type" evidence="8">
    <location>
        <begin position="14"/>
        <end position="43"/>
    </location>
</feature>
<name>A0A099P4Q5_PICKU</name>
<dbReference type="PROSITE" id="PS00463">
    <property type="entry name" value="ZN2_CY6_FUNGAL_1"/>
    <property type="match status" value="1"/>
</dbReference>
<proteinExistence type="predicted"/>
<evidence type="ECO:0000313" key="11">
    <source>
        <dbReference type="Proteomes" id="UP000029867"/>
    </source>
</evidence>
<dbReference type="GO" id="GO:0006351">
    <property type="term" value="P:DNA-templated transcription"/>
    <property type="evidence" value="ECO:0007669"/>
    <property type="project" value="InterPro"/>
</dbReference>
<dbReference type="CDD" id="cd00067">
    <property type="entry name" value="GAL4"/>
    <property type="match status" value="1"/>
</dbReference>
<evidence type="ECO:0000259" key="8">
    <source>
        <dbReference type="PROSITE" id="PS50048"/>
    </source>
</evidence>
<evidence type="ECO:0000256" key="2">
    <source>
        <dbReference type="ARBA" id="ARBA00022723"/>
    </source>
</evidence>
<dbReference type="CDD" id="cd12148">
    <property type="entry name" value="fungal_TF_MHR"/>
    <property type="match status" value="1"/>
</dbReference>
<evidence type="ECO:0000256" key="5">
    <source>
        <dbReference type="ARBA" id="ARBA00023163"/>
    </source>
</evidence>
<keyword evidence="5" id="KW-0804">Transcription</keyword>
<dbReference type="eggNOG" id="ENOG502SATP">
    <property type="taxonomic scope" value="Eukaryota"/>
</dbReference>
<dbReference type="STRING" id="4909.A0A099P4Q5"/>
<organism evidence="10 11">
    <name type="scientific">Pichia kudriavzevii</name>
    <name type="common">Yeast</name>
    <name type="synonym">Issatchenkia orientalis</name>
    <dbReference type="NCBI Taxonomy" id="4909"/>
    <lineage>
        <taxon>Eukaryota</taxon>
        <taxon>Fungi</taxon>
        <taxon>Dikarya</taxon>
        <taxon>Ascomycota</taxon>
        <taxon>Saccharomycotina</taxon>
        <taxon>Pichiomycetes</taxon>
        <taxon>Pichiales</taxon>
        <taxon>Pichiaceae</taxon>
        <taxon>Pichia</taxon>
    </lineage>
</organism>
<protein>
    <recommendedName>
        <fullName evidence="8">Zn(2)-C6 fungal-type domain-containing protein</fullName>
    </recommendedName>
</protein>
<dbReference type="InterPro" id="IPR036864">
    <property type="entry name" value="Zn2-C6_fun-type_DNA-bd_sf"/>
</dbReference>
<dbReference type="PANTHER" id="PTHR46910">
    <property type="entry name" value="TRANSCRIPTION FACTOR PDR1"/>
    <property type="match status" value="1"/>
</dbReference>
<evidence type="ECO:0000313" key="10">
    <source>
        <dbReference type="EMBL" id="KGK39274.1"/>
    </source>
</evidence>